<feature type="non-terminal residue" evidence="2">
    <location>
        <position position="1"/>
    </location>
</feature>
<organism evidence="2 3">
    <name type="scientific">Halocaridina rubra</name>
    <name type="common">Hawaiian red shrimp</name>
    <dbReference type="NCBI Taxonomy" id="373956"/>
    <lineage>
        <taxon>Eukaryota</taxon>
        <taxon>Metazoa</taxon>
        <taxon>Ecdysozoa</taxon>
        <taxon>Arthropoda</taxon>
        <taxon>Crustacea</taxon>
        <taxon>Multicrustacea</taxon>
        <taxon>Malacostraca</taxon>
        <taxon>Eumalacostraca</taxon>
        <taxon>Eucarida</taxon>
        <taxon>Decapoda</taxon>
        <taxon>Pleocyemata</taxon>
        <taxon>Caridea</taxon>
        <taxon>Atyoidea</taxon>
        <taxon>Atyidae</taxon>
        <taxon>Halocaridina</taxon>
    </lineage>
</organism>
<comment type="caution">
    <text evidence="2">The sequence shown here is derived from an EMBL/GenBank/DDBJ whole genome shotgun (WGS) entry which is preliminary data.</text>
</comment>
<dbReference type="EMBL" id="JAXCGZ010015998">
    <property type="protein sequence ID" value="KAK7069642.1"/>
    <property type="molecule type" value="Genomic_DNA"/>
</dbReference>
<proteinExistence type="predicted"/>
<dbReference type="AlphaFoldDB" id="A0AAN8WP29"/>
<evidence type="ECO:0000313" key="3">
    <source>
        <dbReference type="Proteomes" id="UP001381693"/>
    </source>
</evidence>
<accession>A0AAN8WP29</accession>
<dbReference type="Proteomes" id="UP001381693">
    <property type="component" value="Unassembled WGS sequence"/>
</dbReference>
<reference evidence="2 3" key="1">
    <citation type="submission" date="2023-11" db="EMBL/GenBank/DDBJ databases">
        <title>Halocaridina rubra genome assembly.</title>
        <authorList>
            <person name="Smith C."/>
        </authorList>
    </citation>
    <scope>NUCLEOTIDE SEQUENCE [LARGE SCALE GENOMIC DNA]</scope>
    <source>
        <strain evidence="2">EP-1</strain>
        <tissue evidence="2">Whole</tissue>
    </source>
</reference>
<sequence>DWVGRLKELQERGGVAAAAAAAAAAVSAHTSGGSDMENIDMESSRQYTSRNTGQPVAMDLCVLELRL</sequence>
<evidence type="ECO:0000256" key="1">
    <source>
        <dbReference type="SAM" id="MobiDB-lite"/>
    </source>
</evidence>
<name>A0AAN8WP29_HALRR</name>
<feature type="region of interest" description="Disordered" evidence="1">
    <location>
        <begin position="28"/>
        <end position="51"/>
    </location>
</feature>
<protein>
    <submittedName>
        <fullName evidence="2">Uncharacterized protein</fullName>
    </submittedName>
</protein>
<keyword evidence="3" id="KW-1185">Reference proteome</keyword>
<evidence type="ECO:0000313" key="2">
    <source>
        <dbReference type="EMBL" id="KAK7069642.1"/>
    </source>
</evidence>
<gene>
    <name evidence="2" type="ORF">SK128_001215</name>
</gene>